<dbReference type="GO" id="GO:0038023">
    <property type="term" value="F:signaling receptor activity"/>
    <property type="evidence" value="ECO:0007669"/>
    <property type="project" value="InterPro"/>
</dbReference>
<dbReference type="PANTHER" id="PTHR15343:SF0">
    <property type="entry name" value="T-CELL ANTIGEN CD7"/>
    <property type="match status" value="1"/>
</dbReference>
<evidence type="ECO:0000313" key="4">
    <source>
        <dbReference type="EMBL" id="KAI7803745.1"/>
    </source>
</evidence>
<keyword evidence="1" id="KW-0812">Transmembrane</keyword>
<dbReference type="GO" id="GO:0016020">
    <property type="term" value="C:membrane"/>
    <property type="evidence" value="ECO:0007669"/>
    <property type="project" value="InterPro"/>
</dbReference>
<dbReference type="PROSITE" id="PS50835">
    <property type="entry name" value="IG_LIKE"/>
    <property type="match status" value="1"/>
</dbReference>
<dbReference type="InterPro" id="IPR013783">
    <property type="entry name" value="Ig-like_fold"/>
</dbReference>
<dbReference type="InterPro" id="IPR036179">
    <property type="entry name" value="Ig-like_dom_sf"/>
</dbReference>
<evidence type="ECO:0000256" key="1">
    <source>
        <dbReference type="SAM" id="Phobius"/>
    </source>
</evidence>
<evidence type="ECO:0000259" key="3">
    <source>
        <dbReference type="PROSITE" id="PS50835"/>
    </source>
</evidence>
<dbReference type="PANTHER" id="PTHR15343">
    <property type="entry name" value="CD7"/>
    <property type="match status" value="1"/>
</dbReference>
<evidence type="ECO:0000313" key="5">
    <source>
        <dbReference type="Proteomes" id="UP001059041"/>
    </source>
</evidence>
<name>A0A9W7WLK3_TRIRA</name>
<keyword evidence="1" id="KW-1133">Transmembrane helix</keyword>
<dbReference type="InterPro" id="IPR007110">
    <property type="entry name" value="Ig-like_dom"/>
</dbReference>
<dbReference type="InterPro" id="IPR013106">
    <property type="entry name" value="Ig_V-set"/>
</dbReference>
<proteinExistence type="predicted"/>
<dbReference type="InterPro" id="IPR039090">
    <property type="entry name" value="CD7"/>
</dbReference>
<organism evidence="4 5">
    <name type="scientific">Triplophysa rosa</name>
    <name type="common">Cave loach</name>
    <dbReference type="NCBI Taxonomy" id="992332"/>
    <lineage>
        <taxon>Eukaryota</taxon>
        <taxon>Metazoa</taxon>
        <taxon>Chordata</taxon>
        <taxon>Craniata</taxon>
        <taxon>Vertebrata</taxon>
        <taxon>Euteleostomi</taxon>
        <taxon>Actinopterygii</taxon>
        <taxon>Neopterygii</taxon>
        <taxon>Teleostei</taxon>
        <taxon>Ostariophysi</taxon>
        <taxon>Cypriniformes</taxon>
        <taxon>Nemacheilidae</taxon>
        <taxon>Triplophysa</taxon>
    </lineage>
</organism>
<comment type="caution">
    <text evidence="4">The sequence shown here is derived from an EMBL/GenBank/DDBJ whole genome shotgun (WGS) entry which is preliminary data.</text>
</comment>
<keyword evidence="5" id="KW-1185">Reference proteome</keyword>
<dbReference type="SMART" id="SM00409">
    <property type="entry name" value="IG"/>
    <property type="match status" value="1"/>
</dbReference>
<feature type="signal peptide" evidence="2">
    <location>
        <begin position="1"/>
        <end position="20"/>
    </location>
</feature>
<keyword evidence="1" id="KW-0472">Membrane</keyword>
<dbReference type="GO" id="GO:0002250">
    <property type="term" value="P:adaptive immune response"/>
    <property type="evidence" value="ECO:0007669"/>
    <property type="project" value="InterPro"/>
</dbReference>
<reference evidence="4" key="1">
    <citation type="submission" date="2021-02" db="EMBL/GenBank/DDBJ databases">
        <title>Comparative genomics reveals that relaxation of natural selection precedes convergent phenotypic evolution of cavefish.</title>
        <authorList>
            <person name="Peng Z."/>
        </authorList>
    </citation>
    <scope>NUCLEOTIDE SEQUENCE</scope>
    <source>
        <tissue evidence="4">Muscle</tissue>
    </source>
</reference>
<accession>A0A9W7WLK3</accession>
<evidence type="ECO:0000256" key="2">
    <source>
        <dbReference type="SAM" id="SignalP"/>
    </source>
</evidence>
<keyword evidence="2" id="KW-0732">Signal</keyword>
<feature type="domain" description="Ig-like" evidence="3">
    <location>
        <begin position="30"/>
        <end position="118"/>
    </location>
</feature>
<dbReference type="AlphaFoldDB" id="A0A9W7WLK3"/>
<dbReference type="Pfam" id="PF07686">
    <property type="entry name" value="V-set"/>
    <property type="match status" value="1"/>
</dbReference>
<protein>
    <recommendedName>
        <fullName evidence="3">Ig-like domain-containing protein</fullName>
    </recommendedName>
</protein>
<feature type="transmembrane region" description="Helical" evidence="1">
    <location>
        <begin position="140"/>
        <end position="161"/>
    </location>
</feature>
<dbReference type="EMBL" id="JAFHDT010000011">
    <property type="protein sequence ID" value="KAI7803745.1"/>
    <property type="molecule type" value="Genomic_DNA"/>
</dbReference>
<dbReference type="InterPro" id="IPR003599">
    <property type="entry name" value="Ig_sub"/>
</dbReference>
<dbReference type="SUPFAM" id="SSF48726">
    <property type="entry name" value="Immunoglobulin"/>
    <property type="match status" value="1"/>
</dbReference>
<sequence>MRACLFFGVLLKQILDLSASQDFQYIERLEGESVDIVCTAQPRNSRPSLLYLRSFAYSEVLNISENIDKKPEIDGHIKISAYLNSGTVVVTLSNLKYKDTGLYVCEFLSENQHEQTLANMNILLLVKAAGELRSCDRHSWVIYIMSIMTLLLLSVIAFSVAHYKNLHKRQESQRSIPIYEDMARNSNTANFHQVPETAVPDWTNNRQNMLENHYSSP</sequence>
<gene>
    <name evidence="4" type="ORF">IRJ41_011123</name>
</gene>
<feature type="chain" id="PRO_5040725265" description="Ig-like domain-containing protein" evidence="2">
    <location>
        <begin position="21"/>
        <end position="217"/>
    </location>
</feature>
<dbReference type="Proteomes" id="UP001059041">
    <property type="component" value="Linkage Group LG11"/>
</dbReference>
<dbReference type="Gene3D" id="2.60.40.10">
    <property type="entry name" value="Immunoglobulins"/>
    <property type="match status" value="1"/>
</dbReference>